<dbReference type="InParanoid" id="A0A1B6Q2P4"/>
<keyword evidence="2" id="KW-0732">Signal</keyword>
<evidence type="ECO:0008006" key="5">
    <source>
        <dbReference type="Google" id="ProtNLM"/>
    </source>
</evidence>
<evidence type="ECO:0000313" key="4">
    <source>
        <dbReference type="Proteomes" id="UP000000768"/>
    </source>
</evidence>
<proteinExistence type="predicted"/>
<gene>
    <name evidence="3" type="ORF">SORBI_3003G114300</name>
</gene>
<feature type="chain" id="PRO_5008589374" description="Secreted protein" evidence="2">
    <location>
        <begin position="27"/>
        <end position="99"/>
    </location>
</feature>
<organism evidence="3 4">
    <name type="scientific">Sorghum bicolor</name>
    <name type="common">Sorghum</name>
    <name type="synonym">Sorghum vulgare</name>
    <dbReference type="NCBI Taxonomy" id="4558"/>
    <lineage>
        <taxon>Eukaryota</taxon>
        <taxon>Viridiplantae</taxon>
        <taxon>Streptophyta</taxon>
        <taxon>Embryophyta</taxon>
        <taxon>Tracheophyta</taxon>
        <taxon>Spermatophyta</taxon>
        <taxon>Magnoliopsida</taxon>
        <taxon>Liliopsida</taxon>
        <taxon>Poales</taxon>
        <taxon>Poaceae</taxon>
        <taxon>PACMAD clade</taxon>
        <taxon>Panicoideae</taxon>
        <taxon>Andropogonodae</taxon>
        <taxon>Andropogoneae</taxon>
        <taxon>Sorghinae</taxon>
        <taxon>Sorghum</taxon>
    </lineage>
</organism>
<evidence type="ECO:0000256" key="1">
    <source>
        <dbReference type="SAM" id="MobiDB-lite"/>
    </source>
</evidence>
<reference evidence="3 4" key="1">
    <citation type="journal article" date="2009" name="Nature">
        <title>The Sorghum bicolor genome and the diversification of grasses.</title>
        <authorList>
            <person name="Paterson A.H."/>
            <person name="Bowers J.E."/>
            <person name="Bruggmann R."/>
            <person name="Dubchak I."/>
            <person name="Grimwood J."/>
            <person name="Gundlach H."/>
            <person name="Haberer G."/>
            <person name="Hellsten U."/>
            <person name="Mitros T."/>
            <person name="Poliakov A."/>
            <person name="Schmutz J."/>
            <person name="Spannagl M."/>
            <person name="Tang H."/>
            <person name="Wang X."/>
            <person name="Wicker T."/>
            <person name="Bharti A.K."/>
            <person name="Chapman J."/>
            <person name="Feltus F.A."/>
            <person name="Gowik U."/>
            <person name="Grigoriev I.V."/>
            <person name="Lyons E."/>
            <person name="Maher C.A."/>
            <person name="Martis M."/>
            <person name="Narechania A."/>
            <person name="Otillar R.P."/>
            <person name="Penning B.W."/>
            <person name="Salamov A.A."/>
            <person name="Wang Y."/>
            <person name="Zhang L."/>
            <person name="Carpita N.C."/>
            <person name="Freeling M."/>
            <person name="Gingle A.R."/>
            <person name="Hash C.T."/>
            <person name="Keller B."/>
            <person name="Klein P."/>
            <person name="Kresovich S."/>
            <person name="McCann M.C."/>
            <person name="Ming R."/>
            <person name="Peterson D.G."/>
            <person name="Mehboob-ur-Rahman"/>
            <person name="Ware D."/>
            <person name="Westhoff P."/>
            <person name="Mayer K.F."/>
            <person name="Messing J."/>
            <person name="Rokhsar D.S."/>
        </authorList>
    </citation>
    <scope>NUCLEOTIDE SEQUENCE [LARGE SCALE GENOMIC DNA]</scope>
    <source>
        <strain evidence="4">cv. BTx623</strain>
    </source>
</reference>
<keyword evidence="4" id="KW-1185">Reference proteome</keyword>
<evidence type="ECO:0000256" key="2">
    <source>
        <dbReference type="SAM" id="SignalP"/>
    </source>
</evidence>
<protein>
    <recommendedName>
        <fullName evidence="5">Secreted protein</fullName>
    </recommendedName>
</protein>
<dbReference type="Gramene" id="KXG32182">
    <property type="protein sequence ID" value="KXG32182"/>
    <property type="gene ID" value="SORBI_3003G114300"/>
</dbReference>
<feature type="signal peptide" evidence="2">
    <location>
        <begin position="1"/>
        <end position="26"/>
    </location>
</feature>
<name>A0A1B6Q2P4_SORBI</name>
<feature type="region of interest" description="Disordered" evidence="1">
    <location>
        <begin position="77"/>
        <end position="99"/>
    </location>
</feature>
<evidence type="ECO:0000313" key="3">
    <source>
        <dbReference type="EMBL" id="KXG32182.1"/>
    </source>
</evidence>
<dbReference type="AlphaFoldDB" id="A0A1B6Q2P4"/>
<dbReference type="Proteomes" id="UP000000768">
    <property type="component" value="Chromosome 3"/>
</dbReference>
<feature type="compositionally biased region" description="Polar residues" evidence="1">
    <location>
        <begin position="86"/>
        <end position="99"/>
    </location>
</feature>
<accession>A0A1B6Q2P4</accession>
<dbReference type="EMBL" id="CM000762">
    <property type="protein sequence ID" value="KXG32182.1"/>
    <property type="molecule type" value="Genomic_DNA"/>
</dbReference>
<sequence>MLYSDEPYRFVLLFLAKLLFLTCHHGKGSLSIGIRHQSPRTTNKSFDPPTHPTSCGACEVHVGCTAFVMCCKLGIKNGQAHDNVPPTHTNKGQSSSSVT</sequence>
<reference evidence="4" key="2">
    <citation type="journal article" date="2018" name="Plant J.">
        <title>The Sorghum bicolor reference genome: improved assembly, gene annotations, a transcriptome atlas, and signatures of genome organization.</title>
        <authorList>
            <person name="McCormick R.F."/>
            <person name="Truong S.K."/>
            <person name="Sreedasyam A."/>
            <person name="Jenkins J."/>
            <person name="Shu S."/>
            <person name="Sims D."/>
            <person name="Kennedy M."/>
            <person name="Amirebrahimi M."/>
            <person name="Weers B.D."/>
            <person name="McKinley B."/>
            <person name="Mattison A."/>
            <person name="Morishige D.T."/>
            <person name="Grimwood J."/>
            <person name="Schmutz J."/>
            <person name="Mullet J.E."/>
        </authorList>
    </citation>
    <scope>NUCLEOTIDE SEQUENCE [LARGE SCALE GENOMIC DNA]</scope>
    <source>
        <strain evidence="4">cv. BTx623</strain>
    </source>
</reference>